<protein>
    <submittedName>
        <fullName evidence="1">Uncharacterized protein</fullName>
    </submittedName>
</protein>
<evidence type="ECO:0000313" key="2">
    <source>
        <dbReference type="Proteomes" id="UP000254502"/>
    </source>
</evidence>
<gene>
    <name evidence="1" type="ORF">NCTC5664_00890</name>
</gene>
<evidence type="ECO:0000313" key="1">
    <source>
        <dbReference type="EMBL" id="SUK38768.1"/>
    </source>
</evidence>
<accession>A0A380DN17</accession>
<sequence>MRFFFERIAEIKPAHNPPMPYNISEKPNCTDESFKTLYTYPGNDMLKIIVNIIGMIEITPKINIIMLSFKNFHPNKYSCNKAIC</sequence>
<name>A0A380DN17_STAAU</name>
<dbReference type="AlphaFoldDB" id="A0A380DN17"/>
<reference evidence="1 2" key="1">
    <citation type="submission" date="2018-06" db="EMBL/GenBank/DDBJ databases">
        <authorList>
            <consortium name="Pathogen Informatics"/>
            <person name="Doyle S."/>
        </authorList>
    </citation>
    <scope>NUCLEOTIDE SEQUENCE [LARGE SCALE GENOMIC DNA]</scope>
    <source>
        <strain evidence="1 2">NCTC5664</strain>
    </source>
</reference>
<dbReference type="Proteomes" id="UP000254502">
    <property type="component" value="Unassembled WGS sequence"/>
</dbReference>
<dbReference type="EMBL" id="UHAQ01000002">
    <property type="protein sequence ID" value="SUK38768.1"/>
    <property type="molecule type" value="Genomic_DNA"/>
</dbReference>
<organism evidence="1 2">
    <name type="scientific">Staphylococcus aureus</name>
    <dbReference type="NCBI Taxonomy" id="1280"/>
    <lineage>
        <taxon>Bacteria</taxon>
        <taxon>Bacillati</taxon>
        <taxon>Bacillota</taxon>
        <taxon>Bacilli</taxon>
        <taxon>Bacillales</taxon>
        <taxon>Staphylococcaceae</taxon>
        <taxon>Staphylococcus</taxon>
    </lineage>
</organism>
<proteinExistence type="predicted"/>